<dbReference type="PANTHER" id="PTHR19134:SF540">
    <property type="entry name" value="TYROSINE-PROTEIN PHOSPHATASE 99A"/>
    <property type="match status" value="1"/>
</dbReference>
<dbReference type="Pfam" id="PF00041">
    <property type="entry name" value="fn3"/>
    <property type="match status" value="2"/>
</dbReference>
<evidence type="ECO:0000256" key="3">
    <source>
        <dbReference type="ARBA" id="ARBA00022729"/>
    </source>
</evidence>
<comment type="subcellular location">
    <subcellularLocation>
        <location evidence="1">Membrane</location>
        <topology evidence="1">Single-pass membrane protein</topology>
    </subcellularLocation>
</comment>
<dbReference type="Proteomes" id="UP001497525">
    <property type="component" value="Unassembled WGS sequence"/>
</dbReference>
<dbReference type="SMART" id="SM00409">
    <property type="entry name" value="IG"/>
    <property type="match status" value="1"/>
</dbReference>
<feature type="domain" description="Fibronectin type-III" evidence="11">
    <location>
        <begin position="148"/>
        <end position="241"/>
    </location>
</feature>
<dbReference type="EMBL" id="CAXLJL010000379">
    <property type="protein sequence ID" value="CAL5137336.1"/>
    <property type="molecule type" value="Genomic_DNA"/>
</dbReference>
<evidence type="ECO:0000256" key="5">
    <source>
        <dbReference type="ARBA" id="ARBA00022912"/>
    </source>
</evidence>
<dbReference type="InterPro" id="IPR013783">
    <property type="entry name" value="Ig-like_fold"/>
</dbReference>
<evidence type="ECO:0000256" key="7">
    <source>
        <dbReference type="ARBA" id="ARBA00051722"/>
    </source>
</evidence>
<dbReference type="PROSITE" id="PS50853">
    <property type="entry name" value="FN3"/>
    <property type="match status" value="2"/>
</dbReference>
<dbReference type="InterPro" id="IPR003595">
    <property type="entry name" value="Tyr_Pase_cat"/>
</dbReference>
<dbReference type="PROSITE" id="PS50835">
    <property type="entry name" value="IG_LIKE"/>
    <property type="match status" value="1"/>
</dbReference>
<evidence type="ECO:0000313" key="13">
    <source>
        <dbReference type="Proteomes" id="UP001497525"/>
    </source>
</evidence>
<comment type="catalytic activity">
    <reaction evidence="7">
        <text>O-phospho-L-tyrosyl-[protein] + H2O = L-tyrosyl-[protein] + phosphate</text>
        <dbReference type="Rhea" id="RHEA:10684"/>
        <dbReference type="Rhea" id="RHEA-COMP:10136"/>
        <dbReference type="Rhea" id="RHEA-COMP:20101"/>
        <dbReference type="ChEBI" id="CHEBI:15377"/>
        <dbReference type="ChEBI" id="CHEBI:43474"/>
        <dbReference type="ChEBI" id="CHEBI:46858"/>
        <dbReference type="ChEBI" id="CHEBI:61978"/>
        <dbReference type="EC" id="3.1.3.48"/>
    </reaction>
</comment>
<dbReference type="Gene3D" id="2.60.40.10">
    <property type="entry name" value="Immunoglobulins"/>
    <property type="match status" value="3"/>
</dbReference>
<dbReference type="SMART" id="SM00060">
    <property type="entry name" value="FN3"/>
    <property type="match status" value="4"/>
</dbReference>
<evidence type="ECO:0000313" key="12">
    <source>
        <dbReference type="EMBL" id="CAL5137336.1"/>
    </source>
</evidence>
<reference evidence="12" key="1">
    <citation type="submission" date="2024-06" db="EMBL/GenBank/DDBJ databases">
        <authorList>
            <person name="Liu X."/>
            <person name="Lenzi L."/>
            <person name="Haldenby T S."/>
            <person name="Uol C."/>
        </authorList>
    </citation>
    <scope>NUCLEOTIDE SEQUENCE</scope>
</reference>
<dbReference type="InterPro" id="IPR036116">
    <property type="entry name" value="FN3_sf"/>
</dbReference>
<dbReference type="PANTHER" id="PTHR19134">
    <property type="entry name" value="RECEPTOR-TYPE TYROSINE-PROTEIN PHOSPHATASE"/>
    <property type="match status" value="1"/>
</dbReference>
<proteinExistence type="predicted"/>
<dbReference type="Gene3D" id="3.90.190.10">
    <property type="entry name" value="Protein tyrosine phosphatase superfamily"/>
    <property type="match status" value="2"/>
</dbReference>
<organism evidence="12 13">
    <name type="scientific">Calicophoron daubneyi</name>
    <name type="common">Rumen fluke</name>
    <name type="synonym">Paramphistomum daubneyi</name>
    <dbReference type="NCBI Taxonomy" id="300641"/>
    <lineage>
        <taxon>Eukaryota</taxon>
        <taxon>Metazoa</taxon>
        <taxon>Spiralia</taxon>
        <taxon>Lophotrochozoa</taxon>
        <taxon>Platyhelminthes</taxon>
        <taxon>Trematoda</taxon>
        <taxon>Digenea</taxon>
        <taxon>Plagiorchiida</taxon>
        <taxon>Pronocephalata</taxon>
        <taxon>Paramphistomoidea</taxon>
        <taxon>Paramphistomidae</taxon>
        <taxon>Calicophoron</taxon>
    </lineage>
</organism>
<keyword evidence="3" id="KW-0732">Signal</keyword>
<dbReference type="InterPro" id="IPR003599">
    <property type="entry name" value="Ig_sub"/>
</dbReference>
<accession>A0AAV2TMZ5</accession>
<dbReference type="Pfam" id="PF00102">
    <property type="entry name" value="Y_phosphatase"/>
    <property type="match status" value="2"/>
</dbReference>
<dbReference type="PROSITE" id="PS00383">
    <property type="entry name" value="TYR_PHOSPHATASE_1"/>
    <property type="match status" value="1"/>
</dbReference>
<keyword evidence="4" id="KW-0378">Hydrolase</keyword>
<dbReference type="InterPro" id="IPR003961">
    <property type="entry name" value="FN3_dom"/>
</dbReference>
<feature type="domain" description="Fibronectin type-III" evidence="11">
    <location>
        <begin position="357"/>
        <end position="460"/>
    </location>
</feature>
<evidence type="ECO:0000256" key="1">
    <source>
        <dbReference type="ARBA" id="ARBA00004167"/>
    </source>
</evidence>
<dbReference type="InterPro" id="IPR036179">
    <property type="entry name" value="Ig-like_dom_sf"/>
</dbReference>
<dbReference type="InterPro" id="IPR029021">
    <property type="entry name" value="Prot-tyrosine_phosphatase-like"/>
</dbReference>
<dbReference type="SUPFAM" id="SSF48726">
    <property type="entry name" value="Immunoglobulin"/>
    <property type="match status" value="1"/>
</dbReference>
<evidence type="ECO:0000256" key="4">
    <source>
        <dbReference type="ARBA" id="ARBA00022801"/>
    </source>
</evidence>
<comment type="caution">
    <text evidence="12">The sequence shown here is derived from an EMBL/GenBank/DDBJ whole genome shotgun (WGS) entry which is preliminary data.</text>
</comment>
<feature type="domain" description="Ig-like" evidence="10">
    <location>
        <begin position="59"/>
        <end position="137"/>
    </location>
</feature>
<dbReference type="SMART" id="SM00194">
    <property type="entry name" value="PTPc"/>
    <property type="match status" value="2"/>
</dbReference>
<dbReference type="InterPro" id="IPR007110">
    <property type="entry name" value="Ig-like_dom"/>
</dbReference>
<dbReference type="SMART" id="SM00404">
    <property type="entry name" value="PTPc_motif"/>
    <property type="match status" value="2"/>
</dbReference>
<feature type="domain" description="Tyrosine specific protein phosphatases" evidence="9">
    <location>
        <begin position="1140"/>
        <end position="1217"/>
    </location>
</feature>
<dbReference type="GO" id="GO:0016020">
    <property type="term" value="C:membrane"/>
    <property type="evidence" value="ECO:0007669"/>
    <property type="project" value="UniProtKB-SubCell"/>
</dbReference>
<name>A0AAV2TMZ5_CALDB</name>
<sequence length="1401" mass="157213">MLLTRLARKQGGMIRYVFVSHRCWKSFYMTDLLGKVIGKILFLIVLSSWVSGKEFRAVPLGAEDTFAYVRRGANIELWCSHANATNATLLLWKDPTHSVTPAPWNTPTYKIDNVDFSHSGPYSCAIYYLDKVQQNLSVVLIVQDVPDSPRNCTLLPVSPHSLNASWVYGDDHNSSIVLHSLYLHENEKRVKEWNVSAPMRTYTFHGLSPRKCYNLVLRALNDVGWSELSKAVHAFTFSGRPAIKPSISLYNTSQNSALVTAELSSLALLYPSENVTACSGSETQIYGSSNNYMIYVSTLIPYRFVRSYESPVLPGGKQILTISDLEPYTRYNISFAFKNDQFQGPITQLIVTTMEGLPDQPRIIDSAVTNDSITLSWADGPRPAGRLTGYKLELYRCGANQLIEPKESLRLRKPQVGALKRNFTFEGLDPNTCYSIRVASGTSVGFGPFSHLHDMHTDISVPHAPELLSATFLETNDIHLNWTCPNGCHNPFGSIHYKVCWVPQETQLSSGCLSTQTANIGGQAYCHCDPNQKFQTTDLPWSIVQHSGSSQVSFTIRSVVTRPVCPRGSHCEKESSDSNSVLLDLTNAPAYRHLRPAFSRFQWDNTAVGSIIAFTLLIFLSVTLAACFVSRLKCMKIPCGRSSFCHRAIETPAKYRRAVPVSVTKSAYKLISCNELRTHVASCHGDDDAGFQAEFEAIEQTVSADWTTHVARLPDNIGKNRYSNVLAYDHSRVILREVGHKSDYINANYVDGYNRRSAYIAAQGPIPSTFDDFWLMVWEQGSNVIVMISNFIERGRRKCDKYWPSSGQQIYGNISVRMVSEVIRTFYTIRTFVIRHVRSKRGSKDRLVYHYQYTDWRDFDVPPSPLPVLKFVEASITHWSLSDGPIVVHCSAGVGRTGTYICIESLIRQIKAEQAVSVRGFLENIRQYRMKLVQTEQQYAFIHDALREYVLYPCHTIRPSHFGDYLDHLRELDSSGRSNLEKQYELCVESAESDMSRSKTLSSVGRRGSSVYGTADTLGVNSSMVHGFRILSEYIVARHPLPGMEAEFWKMVWDENSSVIVCLSEHDTPAFWPNKASEVRDIGWLHVSFAGSSSCCAPLTRYEFLLTSDREDYALACTLWHFDGWPSVNLENSAEITLAHELLNLASHLSEDDEEFQGSSGPIVVVDNSAGNRVGTFCAMCILINQLTHEDTLDVYFVFKMLCLQRPKMFQSYRDLEFIYSLLHLYLTREPVSSVANSTTNHGTITSMLGLSSPLKRGLHCRHRTKVMVNNPFFIRHKSRPHSGPFCNGRPPGFSMHSTWSSSNGDVRDSLITPILSEHLSESDDKSDADLNSNSQVQRATSLIQSVNSSAEALPCCEPNAHAPLPTSLSRAFSSYSGSNFLTLHSHNRHSTRSLPGPLDT</sequence>
<evidence type="ECO:0000259" key="9">
    <source>
        <dbReference type="PROSITE" id="PS50056"/>
    </source>
</evidence>
<dbReference type="SUPFAM" id="SSF52799">
    <property type="entry name" value="(Phosphotyrosine protein) phosphatases II"/>
    <property type="match status" value="2"/>
</dbReference>
<feature type="domain" description="Tyrosine-protein phosphatase" evidence="8">
    <location>
        <begin position="691"/>
        <end position="949"/>
    </location>
</feature>
<dbReference type="InterPro" id="IPR050348">
    <property type="entry name" value="Protein-Tyr_Phosphatase"/>
</dbReference>
<dbReference type="PROSITE" id="PS50055">
    <property type="entry name" value="TYR_PHOSPHATASE_PTP"/>
    <property type="match status" value="2"/>
</dbReference>
<dbReference type="SUPFAM" id="SSF49265">
    <property type="entry name" value="Fibronectin type III"/>
    <property type="match status" value="3"/>
</dbReference>
<keyword evidence="6" id="KW-0472">Membrane</keyword>
<evidence type="ECO:0000259" key="8">
    <source>
        <dbReference type="PROSITE" id="PS50055"/>
    </source>
</evidence>
<dbReference type="GO" id="GO:0004725">
    <property type="term" value="F:protein tyrosine phosphatase activity"/>
    <property type="evidence" value="ECO:0007669"/>
    <property type="project" value="UniProtKB-EC"/>
</dbReference>
<feature type="domain" description="Tyrosine specific protein phosphatases" evidence="9">
    <location>
        <begin position="866"/>
        <end position="940"/>
    </location>
</feature>
<keyword evidence="5" id="KW-0904">Protein phosphatase</keyword>
<evidence type="ECO:0000259" key="11">
    <source>
        <dbReference type="PROSITE" id="PS50853"/>
    </source>
</evidence>
<feature type="domain" description="Tyrosine-protein phosphatase" evidence="8">
    <location>
        <begin position="979"/>
        <end position="1226"/>
    </location>
</feature>
<evidence type="ECO:0000256" key="2">
    <source>
        <dbReference type="ARBA" id="ARBA00013064"/>
    </source>
</evidence>
<gene>
    <name evidence="12" type="ORF">CDAUBV1_LOCUS11657</name>
</gene>
<dbReference type="InterPro" id="IPR016130">
    <property type="entry name" value="Tyr_Pase_AS"/>
</dbReference>
<dbReference type="InterPro" id="IPR000242">
    <property type="entry name" value="PTP_cat"/>
</dbReference>
<evidence type="ECO:0000259" key="10">
    <source>
        <dbReference type="PROSITE" id="PS50835"/>
    </source>
</evidence>
<dbReference type="PRINTS" id="PR00700">
    <property type="entry name" value="PRTYPHPHTASE"/>
</dbReference>
<protein>
    <recommendedName>
        <fullName evidence="2">protein-tyrosine-phosphatase</fullName>
        <ecNumber evidence="2">3.1.3.48</ecNumber>
    </recommendedName>
</protein>
<dbReference type="EC" id="3.1.3.48" evidence="2"/>
<dbReference type="InterPro" id="IPR000387">
    <property type="entry name" value="Tyr_Pase_dom"/>
</dbReference>
<dbReference type="CDD" id="cd00063">
    <property type="entry name" value="FN3"/>
    <property type="match status" value="2"/>
</dbReference>
<dbReference type="FunFam" id="3.90.190.10:FF:000102">
    <property type="entry name" value="Receptor-type tyrosine-protein phosphatase"/>
    <property type="match status" value="1"/>
</dbReference>
<dbReference type="PROSITE" id="PS50056">
    <property type="entry name" value="TYR_PHOSPHATASE_2"/>
    <property type="match status" value="2"/>
</dbReference>
<evidence type="ECO:0000256" key="6">
    <source>
        <dbReference type="ARBA" id="ARBA00023136"/>
    </source>
</evidence>